<evidence type="ECO:0000313" key="2">
    <source>
        <dbReference type="Proteomes" id="UP001597112"/>
    </source>
</evidence>
<protein>
    <submittedName>
        <fullName evidence="1">Uncharacterized protein</fullName>
    </submittedName>
</protein>
<name>A0ABW3JX12_9BACT</name>
<organism evidence="1 2">
    <name type="scientific">Ohtaekwangia kribbensis</name>
    <dbReference type="NCBI Taxonomy" id="688913"/>
    <lineage>
        <taxon>Bacteria</taxon>
        <taxon>Pseudomonadati</taxon>
        <taxon>Bacteroidota</taxon>
        <taxon>Cytophagia</taxon>
        <taxon>Cytophagales</taxon>
        <taxon>Fulvivirgaceae</taxon>
        <taxon>Ohtaekwangia</taxon>
    </lineage>
</organism>
<reference evidence="2" key="1">
    <citation type="journal article" date="2019" name="Int. J. Syst. Evol. Microbiol.">
        <title>The Global Catalogue of Microorganisms (GCM) 10K type strain sequencing project: providing services to taxonomists for standard genome sequencing and annotation.</title>
        <authorList>
            <consortium name="The Broad Institute Genomics Platform"/>
            <consortium name="The Broad Institute Genome Sequencing Center for Infectious Disease"/>
            <person name="Wu L."/>
            <person name="Ma J."/>
        </authorList>
    </citation>
    <scope>NUCLEOTIDE SEQUENCE [LARGE SCALE GENOMIC DNA]</scope>
    <source>
        <strain evidence="2">CCUG 58938</strain>
    </source>
</reference>
<dbReference type="EMBL" id="JBHTKA010000001">
    <property type="protein sequence ID" value="MFD0998384.1"/>
    <property type="molecule type" value="Genomic_DNA"/>
</dbReference>
<keyword evidence="2" id="KW-1185">Reference proteome</keyword>
<evidence type="ECO:0000313" key="1">
    <source>
        <dbReference type="EMBL" id="MFD0998384.1"/>
    </source>
</evidence>
<sequence length="42" mass="4793">MKNVLQKLSAVLGDQRARFVPQRAIIILYPVSYNAHRSPPPF</sequence>
<dbReference type="Proteomes" id="UP001597112">
    <property type="component" value="Unassembled WGS sequence"/>
</dbReference>
<accession>A0ABW3JX12</accession>
<dbReference type="RefSeq" id="WP_377574998.1">
    <property type="nucleotide sequence ID" value="NZ_JBHTKA010000001.1"/>
</dbReference>
<proteinExistence type="predicted"/>
<comment type="caution">
    <text evidence="1">The sequence shown here is derived from an EMBL/GenBank/DDBJ whole genome shotgun (WGS) entry which is preliminary data.</text>
</comment>
<gene>
    <name evidence="1" type="ORF">ACFQ21_03660</name>
</gene>